<evidence type="ECO:0000256" key="1">
    <source>
        <dbReference type="SAM" id="SignalP"/>
    </source>
</evidence>
<reference evidence="2 3" key="1">
    <citation type="submission" date="2023-10" db="EMBL/GenBank/DDBJ databases">
        <title>Hymenobacter endophyticus sp. nov., an isolate from the leaf tissues of wheat.</title>
        <authorList>
            <person name="Dai Y."/>
        </authorList>
    </citation>
    <scope>NUCLEOTIDE SEQUENCE [LARGE SCALE GENOMIC DNA]</scope>
    <source>
        <strain evidence="2 3">ZK17L-C2</strain>
    </source>
</reference>
<dbReference type="Pfam" id="PF13645">
    <property type="entry name" value="YkuD_2"/>
    <property type="match status" value="1"/>
</dbReference>
<dbReference type="PANTHER" id="PTHR38477">
    <property type="entry name" value="HYPOTHETICAL EXPORTED PROTEIN"/>
    <property type="match status" value="1"/>
</dbReference>
<keyword evidence="3" id="KW-1185">Reference proteome</keyword>
<feature type="chain" id="PRO_5045607719" evidence="1">
    <location>
        <begin position="25"/>
        <end position="276"/>
    </location>
</feature>
<dbReference type="RefSeq" id="WP_315997662.1">
    <property type="nucleotide sequence ID" value="NZ_JAWDJT010000003.1"/>
</dbReference>
<evidence type="ECO:0000313" key="3">
    <source>
        <dbReference type="Proteomes" id="UP001250698"/>
    </source>
</evidence>
<dbReference type="PANTHER" id="PTHR38477:SF1">
    <property type="entry name" value="MUREIN L,D-TRANSPEPTIDASE CATALYTIC DOMAIN FAMILY PROTEIN"/>
    <property type="match status" value="1"/>
</dbReference>
<sequence>MTSLPTFAAGLLFTCLTSLLPLRASSGTSTLFTAPIAAKDAPEPIVLSAAARAYYTAAFEQQIVATYTQARLLPAGLPLETFRKAVIGFYSLQQRGAIAASCHTLTIIDFGRSSTQERFWVVDIAQNRLVHRSLVAHGKNTGADYARTFSNREGSEMSSLGFYVTGETYQGKHGLSLKLRGVDAGYNTNALSRAVVVHGAEYVSQDFVRQHGRLGRSQGCPALPVTQAPAIIRTIKGGTVLFANAPGSVLYHSELLKLDQALLAFAQLKHLAVSAG</sequence>
<proteinExistence type="predicted"/>
<dbReference type="EMBL" id="JAWDJT010000003">
    <property type="protein sequence ID" value="MDU0370179.1"/>
    <property type="molecule type" value="Genomic_DNA"/>
</dbReference>
<evidence type="ECO:0000313" key="2">
    <source>
        <dbReference type="EMBL" id="MDU0370179.1"/>
    </source>
</evidence>
<gene>
    <name evidence="2" type="ORF">ROI90_07230</name>
</gene>
<organism evidence="2 3">
    <name type="scientific">Hymenobacter endophyticus</name>
    <dbReference type="NCBI Taxonomy" id="3076335"/>
    <lineage>
        <taxon>Bacteria</taxon>
        <taxon>Pseudomonadati</taxon>
        <taxon>Bacteroidota</taxon>
        <taxon>Cytophagia</taxon>
        <taxon>Cytophagales</taxon>
        <taxon>Hymenobacteraceae</taxon>
        <taxon>Hymenobacter</taxon>
    </lineage>
</organism>
<comment type="caution">
    <text evidence="2">The sequence shown here is derived from an EMBL/GenBank/DDBJ whole genome shotgun (WGS) entry which is preliminary data.</text>
</comment>
<feature type="signal peptide" evidence="1">
    <location>
        <begin position="1"/>
        <end position="24"/>
    </location>
</feature>
<dbReference type="InterPro" id="IPR032676">
    <property type="entry name" value="YkuD_2"/>
</dbReference>
<accession>A0ABU3TFN8</accession>
<dbReference type="Proteomes" id="UP001250698">
    <property type="component" value="Unassembled WGS sequence"/>
</dbReference>
<protein>
    <submittedName>
        <fullName evidence="2">Murein L,D-transpeptidase catalytic domain family protein</fullName>
    </submittedName>
</protein>
<name>A0ABU3TFN8_9BACT</name>
<keyword evidence="1" id="KW-0732">Signal</keyword>